<evidence type="ECO:0000313" key="1">
    <source>
        <dbReference type="EMBL" id="JAE06888.1"/>
    </source>
</evidence>
<proteinExistence type="predicted"/>
<protein>
    <submittedName>
        <fullName evidence="1">Uncharacterized protein</fullName>
    </submittedName>
</protein>
<dbReference type="EMBL" id="GBRH01191008">
    <property type="protein sequence ID" value="JAE06888.1"/>
    <property type="molecule type" value="Transcribed_RNA"/>
</dbReference>
<organism evidence="1">
    <name type="scientific">Arundo donax</name>
    <name type="common">Giant reed</name>
    <name type="synonym">Donax arundinaceus</name>
    <dbReference type="NCBI Taxonomy" id="35708"/>
    <lineage>
        <taxon>Eukaryota</taxon>
        <taxon>Viridiplantae</taxon>
        <taxon>Streptophyta</taxon>
        <taxon>Embryophyta</taxon>
        <taxon>Tracheophyta</taxon>
        <taxon>Spermatophyta</taxon>
        <taxon>Magnoliopsida</taxon>
        <taxon>Liliopsida</taxon>
        <taxon>Poales</taxon>
        <taxon>Poaceae</taxon>
        <taxon>PACMAD clade</taxon>
        <taxon>Arundinoideae</taxon>
        <taxon>Arundineae</taxon>
        <taxon>Arundo</taxon>
    </lineage>
</organism>
<sequence length="75" mass="8535">MAVGINGCSLKTSKRSRTSLNISCIYFHSSFKYCIIIFSEETHHNSALLCRNIKQETCVYTKVCSFTLINEEFCA</sequence>
<name>A0A0A9FF41_ARUDO</name>
<reference evidence="1" key="2">
    <citation type="journal article" date="2015" name="Data Brief">
        <title>Shoot transcriptome of the giant reed, Arundo donax.</title>
        <authorList>
            <person name="Barrero R.A."/>
            <person name="Guerrero F.D."/>
            <person name="Moolhuijzen P."/>
            <person name="Goolsby J.A."/>
            <person name="Tidwell J."/>
            <person name="Bellgard S.E."/>
            <person name="Bellgard M.I."/>
        </authorList>
    </citation>
    <scope>NUCLEOTIDE SEQUENCE</scope>
    <source>
        <tissue evidence="1">Shoot tissue taken approximately 20 cm above the soil surface</tissue>
    </source>
</reference>
<accession>A0A0A9FF41</accession>
<reference evidence="1" key="1">
    <citation type="submission" date="2014-09" db="EMBL/GenBank/DDBJ databases">
        <authorList>
            <person name="Magalhaes I.L.F."/>
            <person name="Oliveira U."/>
            <person name="Santos F.R."/>
            <person name="Vidigal T.H.D.A."/>
            <person name="Brescovit A.D."/>
            <person name="Santos A.J."/>
        </authorList>
    </citation>
    <scope>NUCLEOTIDE SEQUENCE</scope>
    <source>
        <tissue evidence="1">Shoot tissue taken approximately 20 cm above the soil surface</tissue>
    </source>
</reference>
<dbReference type="AlphaFoldDB" id="A0A0A9FF41"/>